<keyword evidence="7" id="KW-1185">Reference proteome</keyword>
<dbReference type="EMBL" id="JACBNQ010000001">
    <property type="protein sequence ID" value="NYB72690.1"/>
    <property type="molecule type" value="Genomic_DNA"/>
</dbReference>
<evidence type="ECO:0000256" key="3">
    <source>
        <dbReference type="ARBA" id="ARBA00023125"/>
    </source>
</evidence>
<name>A0A974BGI1_SEDHY</name>
<evidence type="ECO:0000259" key="5">
    <source>
        <dbReference type="PROSITE" id="PS50937"/>
    </source>
</evidence>
<dbReference type="GO" id="GO:0003700">
    <property type="term" value="F:DNA-binding transcription factor activity"/>
    <property type="evidence" value="ECO:0007669"/>
    <property type="project" value="InterPro"/>
</dbReference>
<dbReference type="InterPro" id="IPR000551">
    <property type="entry name" value="MerR-type_HTH_dom"/>
</dbReference>
<evidence type="ECO:0000256" key="2">
    <source>
        <dbReference type="ARBA" id="ARBA00023015"/>
    </source>
</evidence>
<keyword evidence="2" id="KW-0805">Transcription regulation</keyword>
<dbReference type="Pfam" id="PF13411">
    <property type="entry name" value="MerR_1"/>
    <property type="match status" value="1"/>
</dbReference>
<evidence type="ECO:0000256" key="1">
    <source>
        <dbReference type="ARBA" id="ARBA00022491"/>
    </source>
</evidence>
<gene>
    <name evidence="6" type="ORF">HZF24_00895</name>
</gene>
<dbReference type="PANTHER" id="PTHR30204">
    <property type="entry name" value="REDOX-CYCLING DRUG-SENSING TRANSCRIPTIONAL ACTIVATOR SOXR"/>
    <property type="match status" value="1"/>
</dbReference>
<dbReference type="GO" id="GO:0003677">
    <property type="term" value="F:DNA binding"/>
    <property type="evidence" value="ECO:0007669"/>
    <property type="project" value="UniProtKB-KW"/>
</dbReference>
<dbReference type="Gene3D" id="1.10.1660.10">
    <property type="match status" value="1"/>
</dbReference>
<dbReference type="PRINTS" id="PR00040">
    <property type="entry name" value="HTHMERR"/>
</dbReference>
<protein>
    <submittedName>
        <fullName evidence="6">MerR family transcriptional regulator</fullName>
    </submittedName>
</protein>
<dbReference type="PANTHER" id="PTHR30204:SF69">
    <property type="entry name" value="MERR-FAMILY TRANSCRIPTIONAL REGULATOR"/>
    <property type="match status" value="1"/>
</dbReference>
<dbReference type="RefSeq" id="WP_179236372.1">
    <property type="nucleotide sequence ID" value="NZ_JACBNQ010000001.1"/>
</dbReference>
<comment type="caution">
    <text evidence="6">The sequence shown here is derived from an EMBL/GenBank/DDBJ whole genome shotgun (WGS) entry which is preliminary data.</text>
</comment>
<dbReference type="AlphaFoldDB" id="A0A974BGI1"/>
<evidence type="ECO:0000313" key="6">
    <source>
        <dbReference type="EMBL" id="NYB72690.1"/>
    </source>
</evidence>
<dbReference type="SUPFAM" id="SSF46955">
    <property type="entry name" value="Putative DNA-binding domain"/>
    <property type="match status" value="1"/>
</dbReference>
<proteinExistence type="predicted"/>
<dbReference type="InterPro" id="IPR009061">
    <property type="entry name" value="DNA-bd_dom_put_sf"/>
</dbReference>
<sequence length="122" mass="14483">MKYTISSFAKMQGLTVDTVRQYEKKKIINPYKDKANNYRYYSNYDVRKVSTCKFYSSLGFSLSQASKMVSDISSHELSSLFDKQAYDIEQKLKFESAKLNMLNKYKEYFSFIPDKINKNYIY</sequence>
<accession>A0A974BGI1</accession>
<evidence type="ECO:0000313" key="7">
    <source>
        <dbReference type="Proteomes" id="UP000611629"/>
    </source>
</evidence>
<dbReference type="InterPro" id="IPR047057">
    <property type="entry name" value="MerR_fam"/>
</dbReference>
<keyword evidence="4" id="KW-0804">Transcription</keyword>
<keyword evidence="1" id="KW-0678">Repressor</keyword>
<dbReference type="CDD" id="cd00592">
    <property type="entry name" value="HTH_MerR-like"/>
    <property type="match status" value="1"/>
</dbReference>
<organism evidence="6 7">
    <name type="scientific">Sedimentibacter hydroxybenzoicus DSM 7310</name>
    <dbReference type="NCBI Taxonomy" id="1123245"/>
    <lineage>
        <taxon>Bacteria</taxon>
        <taxon>Bacillati</taxon>
        <taxon>Bacillota</taxon>
        <taxon>Tissierellia</taxon>
        <taxon>Sedimentibacter</taxon>
    </lineage>
</organism>
<feature type="domain" description="HTH merR-type" evidence="5">
    <location>
        <begin position="2"/>
        <end position="71"/>
    </location>
</feature>
<reference evidence="6" key="1">
    <citation type="submission" date="2020-07" db="EMBL/GenBank/DDBJ databases">
        <title>Genomic analysis of a strain of Sedimentibacter Hydroxybenzoicus DSM7310.</title>
        <authorList>
            <person name="Ma S."/>
        </authorList>
    </citation>
    <scope>NUCLEOTIDE SEQUENCE</scope>
    <source>
        <strain evidence="6">DSM 7310</strain>
    </source>
</reference>
<dbReference type="PROSITE" id="PS50937">
    <property type="entry name" value="HTH_MERR_2"/>
    <property type="match status" value="1"/>
</dbReference>
<keyword evidence="3" id="KW-0238">DNA-binding</keyword>
<dbReference type="SMART" id="SM00422">
    <property type="entry name" value="HTH_MERR"/>
    <property type="match status" value="1"/>
</dbReference>
<dbReference type="Proteomes" id="UP000611629">
    <property type="component" value="Unassembled WGS sequence"/>
</dbReference>
<evidence type="ECO:0000256" key="4">
    <source>
        <dbReference type="ARBA" id="ARBA00023163"/>
    </source>
</evidence>